<dbReference type="PANTHER" id="PTHR24221:SF654">
    <property type="entry name" value="ATP-BINDING CASSETTE SUB-FAMILY B MEMBER 6"/>
    <property type="match status" value="1"/>
</dbReference>
<reference evidence="10 11" key="1">
    <citation type="journal article" date="2015" name="Genome Announc.">
        <title>Expanding the biotechnology potential of lactobacilli through comparative genomics of 213 strains and associated genera.</title>
        <authorList>
            <person name="Sun Z."/>
            <person name="Harris H.M."/>
            <person name="McCann A."/>
            <person name="Guo C."/>
            <person name="Argimon S."/>
            <person name="Zhang W."/>
            <person name="Yang X."/>
            <person name="Jeffery I.B."/>
            <person name="Cooney J.C."/>
            <person name="Kagawa T.F."/>
            <person name="Liu W."/>
            <person name="Song Y."/>
            <person name="Salvetti E."/>
            <person name="Wrobel A."/>
            <person name="Rasinkangas P."/>
            <person name="Parkhill J."/>
            <person name="Rea M.C."/>
            <person name="O'Sullivan O."/>
            <person name="Ritari J."/>
            <person name="Douillard F.P."/>
            <person name="Paul Ross R."/>
            <person name="Yang R."/>
            <person name="Briner A.E."/>
            <person name="Felis G.E."/>
            <person name="de Vos W.M."/>
            <person name="Barrangou R."/>
            <person name="Klaenhammer T.R."/>
            <person name="Caufield P.W."/>
            <person name="Cui Y."/>
            <person name="Zhang H."/>
            <person name="O'Toole P.W."/>
        </authorList>
    </citation>
    <scope>NUCLEOTIDE SEQUENCE [LARGE SCALE GENOMIC DNA]</scope>
    <source>
        <strain evidence="10 11">DSM 20178</strain>
    </source>
</reference>
<keyword evidence="2 7" id="KW-0812">Transmembrane</keyword>
<evidence type="ECO:0000256" key="1">
    <source>
        <dbReference type="ARBA" id="ARBA00004651"/>
    </source>
</evidence>
<sequence length="534" mass="58197">MQTIFQIGSIKKRWLLGLLGLRVAVDGFNVAISMLIQLGLTAALAGQVGLLLGIFGGMLGASVVYTGVYWLSGVVVERLKRRLSLAIATALVSGFLAGRADEAPDSGFATNLLVTDTQNIMQFLDTGVLPLVDFGITVILGIAYVATQSWQLAVVFILIGLGFAVLSRQLFRYQNRAQTNLIGIDDRHKGFFNDFLANFAMVRNLHVFAYIRQRHQAFFQEATPSINQLASAAGALSGIFNGGIYLAEVLTLVLGFALLPLTQQSVASVLGAWNAGVGSILWPFLGLAPTIGYLAQQKTSLQRILPRLQVTIEVQTTTNTKIAAIPDQPMTIVGEQVTFHYPNSSRQLLHNLNFQIDNHGITFIIGANGAGKTTLMKLILGELLPTSGHIDIRGRPTATSPAELMAFVPQRSVMFTASVAANLLLAEHHLSQRIVQLLHQLGLEKYAADVDQISHPAQLSPGEQRRFGIARALLSERPWLVLDEPFSDIDAANQAVVMRILRQEARRRGIIVITHTFDFVTTADHIIEVGEQHD</sequence>
<keyword evidence="4 10" id="KW-0067">ATP-binding</keyword>
<dbReference type="InterPro" id="IPR036640">
    <property type="entry name" value="ABC1_TM_sf"/>
</dbReference>
<feature type="transmembrane region" description="Helical" evidence="7">
    <location>
        <begin position="120"/>
        <end position="145"/>
    </location>
</feature>
<feature type="transmembrane region" description="Helical" evidence="7">
    <location>
        <begin position="152"/>
        <end position="171"/>
    </location>
</feature>
<keyword evidence="6 7" id="KW-0472">Membrane</keyword>
<evidence type="ECO:0000313" key="10">
    <source>
        <dbReference type="EMBL" id="KRK12237.1"/>
    </source>
</evidence>
<dbReference type="GO" id="GO:0016887">
    <property type="term" value="F:ATP hydrolysis activity"/>
    <property type="evidence" value="ECO:0007669"/>
    <property type="project" value="InterPro"/>
</dbReference>
<dbReference type="InterPro" id="IPR003439">
    <property type="entry name" value="ABC_transporter-like_ATP-bd"/>
</dbReference>
<dbReference type="Gene3D" id="1.20.1560.10">
    <property type="entry name" value="ABC transporter type 1, transmembrane domain"/>
    <property type="match status" value="1"/>
</dbReference>
<dbReference type="Pfam" id="PF00005">
    <property type="entry name" value="ABC_tran"/>
    <property type="match status" value="1"/>
</dbReference>
<dbReference type="SMART" id="SM00382">
    <property type="entry name" value="AAA"/>
    <property type="match status" value="1"/>
</dbReference>
<dbReference type="Pfam" id="PF00664">
    <property type="entry name" value="ABC_membrane"/>
    <property type="match status" value="1"/>
</dbReference>
<dbReference type="GO" id="GO:0005524">
    <property type="term" value="F:ATP binding"/>
    <property type="evidence" value="ECO:0007669"/>
    <property type="project" value="UniProtKB-KW"/>
</dbReference>
<gene>
    <name evidence="10" type="ORF">FD51_GL002994</name>
</gene>
<dbReference type="InterPro" id="IPR003593">
    <property type="entry name" value="AAA+_ATPase"/>
</dbReference>
<evidence type="ECO:0000256" key="2">
    <source>
        <dbReference type="ARBA" id="ARBA00022692"/>
    </source>
</evidence>
<dbReference type="SUPFAM" id="SSF52540">
    <property type="entry name" value="P-loop containing nucleoside triphosphate hydrolases"/>
    <property type="match status" value="1"/>
</dbReference>
<dbReference type="SUPFAM" id="SSF90123">
    <property type="entry name" value="ABC transporter transmembrane region"/>
    <property type="match status" value="1"/>
</dbReference>
<dbReference type="GO" id="GO:0005886">
    <property type="term" value="C:plasma membrane"/>
    <property type="evidence" value="ECO:0007669"/>
    <property type="project" value="UniProtKB-SubCell"/>
</dbReference>
<evidence type="ECO:0000256" key="5">
    <source>
        <dbReference type="ARBA" id="ARBA00022989"/>
    </source>
</evidence>
<dbReference type="RefSeq" id="WP_010491408.1">
    <property type="nucleotide sequence ID" value="NZ_AZCT01000009.1"/>
</dbReference>
<organism evidence="10 11">
    <name type="scientific">Lacticaseibacillus zeae DSM 20178 = KCTC 3804</name>
    <dbReference type="NCBI Taxonomy" id="1423816"/>
    <lineage>
        <taxon>Bacteria</taxon>
        <taxon>Bacillati</taxon>
        <taxon>Bacillota</taxon>
        <taxon>Bacilli</taxon>
        <taxon>Lactobacillales</taxon>
        <taxon>Lactobacillaceae</taxon>
        <taxon>Lacticaseibacillus</taxon>
    </lineage>
</organism>
<feature type="domain" description="ABC transporter" evidence="8">
    <location>
        <begin position="332"/>
        <end position="532"/>
    </location>
</feature>
<comment type="caution">
    <text evidence="10">The sequence shown here is derived from an EMBL/GenBank/DDBJ whole genome shotgun (WGS) entry which is preliminary data.</text>
</comment>
<dbReference type="PROSITE" id="PS00211">
    <property type="entry name" value="ABC_TRANSPORTER_1"/>
    <property type="match status" value="1"/>
</dbReference>
<dbReference type="GO" id="GO:0140359">
    <property type="term" value="F:ABC-type transporter activity"/>
    <property type="evidence" value="ECO:0007669"/>
    <property type="project" value="InterPro"/>
</dbReference>
<feature type="transmembrane region" description="Helical" evidence="7">
    <location>
        <begin position="232"/>
        <end position="259"/>
    </location>
</feature>
<dbReference type="PATRIC" id="fig|1423816.3.peg.3109"/>
<comment type="subcellular location">
    <subcellularLocation>
        <location evidence="1">Cell membrane</location>
        <topology evidence="1">Multi-pass membrane protein</topology>
    </subcellularLocation>
</comment>
<feature type="transmembrane region" description="Helical" evidence="7">
    <location>
        <begin position="271"/>
        <end position="295"/>
    </location>
</feature>
<dbReference type="AlphaFoldDB" id="A0A0R1ESI2"/>
<evidence type="ECO:0000259" key="8">
    <source>
        <dbReference type="PROSITE" id="PS50893"/>
    </source>
</evidence>
<dbReference type="InterPro" id="IPR027417">
    <property type="entry name" value="P-loop_NTPase"/>
</dbReference>
<evidence type="ECO:0000313" key="11">
    <source>
        <dbReference type="Proteomes" id="UP000051984"/>
    </source>
</evidence>
<evidence type="ECO:0000259" key="9">
    <source>
        <dbReference type="PROSITE" id="PS50929"/>
    </source>
</evidence>
<dbReference type="Gene3D" id="3.40.50.300">
    <property type="entry name" value="P-loop containing nucleotide triphosphate hydrolases"/>
    <property type="match status" value="1"/>
</dbReference>
<feature type="transmembrane region" description="Helical" evidence="7">
    <location>
        <begin position="14"/>
        <end position="36"/>
    </location>
</feature>
<dbReference type="InterPro" id="IPR011527">
    <property type="entry name" value="ABC1_TM_dom"/>
</dbReference>
<dbReference type="PROSITE" id="PS50893">
    <property type="entry name" value="ABC_TRANSPORTER_2"/>
    <property type="match status" value="1"/>
</dbReference>
<dbReference type="Proteomes" id="UP000051984">
    <property type="component" value="Unassembled WGS sequence"/>
</dbReference>
<protein>
    <submittedName>
        <fullName evidence="10">ABC transporter ATP-binding protein</fullName>
    </submittedName>
</protein>
<feature type="transmembrane region" description="Helical" evidence="7">
    <location>
        <begin position="48"/>
        <end position="71"/>
    </location>
</feature>
<keyword evidence="3" id="KW-0547">Nucleotide-binding</keyword>
<dbReference type="PROSITE" id="PS50929">
    <property type="entry name" value="ABC_TM1F"/>
    <property type="match status" value="1"/>
</dbReference>
<evidence type="ECO:0000256" key="7">
    <source>
        <dbReference type="SAM" id="Phobius"/>
    </source>
</evidence>
<evidence type="ECO:0000256" key="6">
    <source>
        <dbReference type="ARBA" id="ARBA00023136"/>
    </source>
</evidence>
<dbReference type="InterPro" id="IPR017871">
    <property type="entry name" value="ABC_transporter-like_CS"/>
</dbReference>
<dbReference type="PANTHER" id="PTHR24221">
    <property type="entry name" value="ATP-BINDING CASSETTE SUB-FAMILY B"/>
    <property type="match status" value="1"/>
</dbReference>
<dbReference type="EMBL" id="AZCT01000009">
    <property type="protein sequence ID" value="KRK12237.1"/>
    <property type="molecule type" value="Genomic_DNA"/>
</dbReference>
<dbReference type="CDD" id="cd03228">
    <property type="entry name" value="ABCC_MRP_Like"/>
    <property type="match status" value="1"/>
</dbReference>
<feature type="domain" description="ABC transmembrane type-1" evidence="9">
    <location>
        <begin position="16"/>
        <end position="296"/>
    </location>
</feature>
<accession>A0A0R1ESI2</accession>
<evidence type="ECO:0000256" key="4">
    <source>
        <dbReference type="ARBA" id="ARBA00022840"/>
    </source>
</evidence>
<keyword evidence="5 7" id="KW-1133">Transmembrane helix</keyword>
<dbReference type="eggNOG" id="COG1132">
    <property type="taxonomic scope" value="Bacteria"/>
</dbReference>
<proteinExistence type="predicted"/>
<dbReference type="InterPro" id="IPR039421">
    <property type="entry name" value="Type_1_exporter"/>
</dbReference>
<evidence type="ECO:0000256" key="3">
    <source>
        <dbReference type="ARBA" id="ARBA00022741"/>
    </source>
</evidence>
<name>A0A0R1ESI2_LACZE</name>